<keyword evidence="2" id="KW-1185">Reference proteome</keyword>
<organism evidence="1 2">
    <name type="scientific">Macroventuria anomochaeta</name>
    <dbReference type="NCBI Taxonomy" id="301207"/>
    <lineage>
        <taxon>Eukaryota</taxon>
        <taxon>Fungi</taxon>
        <taxon>Dikarya</taxon>
        <taxon>Ascomycota</taxon>
        <taxon>Pezizomycotina</taxon>
        <taxon>Dothideomycetes</taxon>
        <taxon>Pleosporomycetidae</taxon>
        <taxon>Pleosporales</taxon>
        <taxon>Pleosporineae</taxon>
        <taxon>Didymellaceae</taxon>
        <taxon>Macroventuria</taxon>
    </lineage>
</organism>
<reference evidence="1" key="1">
    <citation type="journal article" date="2020" name="Stud. Mycol.">
        <title>101 Dothideomycetes genomes: a test case for predicting lifestyles and emergence of pathogens.</title>
        <authorList>
            <person name="Haridas S."/>
            <person name="Albert R."/>
            <person name="Binder M."/>
            <person name="Bloem J."/>
            <person name="Labutti K."/>
            <person name="Salamov A."/>
            <person name="Andreopoulos B."/>
            <person name="Baker S."/>
            <person name="Barry K."/>
            <person name="Bills G."/>
            <person name="Bluhm B."/>
            <person name="Cannon C."/>
            <person name="Castanera R."/>
            <person name="Culley D."/>
            <person name="Daum C."/>
            <person name="Ezra D."/>
            <person name="Gonzalez J."/>
            <person name="Henrissat B."/>
            <person name="Kuo A."/>
            <person name="Liang C."/>
            <person name="Lipzen A."/>
            <person name="Lutzoni F."/>
            <person name="Magnuson J."/>
            <person name="Mondo S."/>
            <person name="Nolan M."/>
            <person name="Ohm R."/>
            <person name="Pangilinan J."/>
            <person name="Park H.-J."/>
            <person name="Ramirez L."/>
            <person name="Alfaro M."/>
            <person name="Sun H."/>
            <person name="Tritt A."/>
            <person name="Yoshinaga Y."/>
            <person name="Zwiers L.-H."/>
            <person name="Turgeon B."/>
            <person name="Goodwin S."/>
            <person name="Spatafora J."/>
            <person name="Crous P."/>
            <person name="Grigoriev I."/>
        </authorList>
    </citation>
    <scope>NUCLEOTIDE SEQUENCE</scope>
    <source>
        <strain evidence="1">CBS 525.71</strain>
    </source>
</reference>
<dbReference type="EMBL" id="MU006730">
    <property type="protein sequence ID" value="KAF2624555.1"/>
    <property type="molecule type" value="Genomic_DNA"/>
</dbReference>
<gene>
    <name evidence="1" type="ORF">BU25DRAFT_413448</name>
</gene>
<accession>A0ACB6RRG6</accession>
<evidence type="ECO:0000313" key="1">
    <source>
        <dbReference type="EMBL" id="KAF2624555.1"/>
    </source>
</evidence>
<evidence type="ECO:0000313" key="2">
    <source>
        <dbReference type="Proteomes" id="UP000799754"/>
    </source>
</evidence>
<protein>
    <submittedName>
        <fullName evidence="1">Uncharacterized protein</fullName>
    </submittedName>
</protein>
<proteinExistence type="predicted"/>
<dbReference type="Proteomes" id="UP000799754">
    <property type="component" value="Unassembled WGS sequence"/>
</dbReference>
<comment type="caution">
    <text evidence="1">The sequence shown here is derived from an EMBL/GenBank/DDBJ whole genome shotgun (WGS) entry which is preliminary data.</text>
</comment>
<sequence length="388" mass="43096">MPRNGEKVSTRKKANTDSKKVSNQRRVSENLRVTKHLNQSVTNKLDGSTEEPLPTPASAMVSAATAPASERRRTEHQERVSHNITVESSAALPVQTSHAHSADDDDDDDDFGQLCFDFEPSSRTANDSMCSAYTSELTEHAEMQFDDDDFDDDLMDDDLLDLTTDTIDVSSSPKLQSSSPIKIHIADESVQQTQMPGTSADTAVVLDEKVNSSGPMSKKFVSPVTLTTRLLAATGYEARKPIVRPAFPAAVRDRSPIIGLSPNTLLRTCFRVGEAINQSCQATKTGNHILIELYARVLNSDRDDIQQRFTFCDLFHAKLPYIQATYAAAIWKTVQLFEYDSARLLSQGRICRCIGTMKRNGKDWVMTVLNIWEATWDDVQWVEGIVSS</sequence>
<name>A0ACB6RRG6_9PLEO</name>